<dbReference type="InterPro" id="IPR009343">
    <property type="entry name" value="DUF1002"/>
</dbReference>
<keyword evidence="3" id="KW-1185">Reference proteome</keyword>
<feature type="chain" id="PRO_5037802392" description="Extracellular protein" evidence="1">
    <location>
        <begin position="26"/>
        <end position="326"/>
    </location>
</feature>
<reference evidence="2" key="2">
    <citation type="submission" date="2020-09" db="EMBL/GenBank/DDBJ databases">
        <authorList>
            <person name="Sun Q."/>
            <person name="Zhou Y."/>
        </authorList>
    </citation>
    <scope>NUCLEOTIDE SEQUENCE</scope>
    <source>
        <strain evidence="2">CGMCC 1.15533</strain>
    </source>
</reference>
<evidence type="ECO:0000313" key="2">
    <source>
        <dbReference type="EMBL" id="GGE28549.1"/>
    </source>
</evidence>
<dbReference type="EMBL" id="BMJN01000008">
    <property type="protein sequence ID" value="GGE28549.1"/>
    <property type="molecule type" value="Genomic_DNA"/>
</dbReference>
<organism evidence="2 3">
    <name type="scientific">Streptococcus himalayensis</name>
    <dbReference type="NCBI Taxonomy" id="1888195"/>
    <lineage>
        <taxon>Bacteria</taxon>
        <taxon>Bacillati</taxon>
        <taxon>Bacillota</taxon>
        <taxon>Bacilli</taxon>
        <taxon>Lactobacillales</taxon>
        <taxon>Streptococcaceae</taxon>
        <taxon>Streptococcus</taxon>
    </lineage>
</organism>
<protein>
    <recommendedName>
        <fullName evidence="4">Extracellular protein</fullName>
    </recommendedName>
</protein>
<reference evidence="2" key="1">
    <citation type="journal article" date="2014" name="Int. J. Syst. Evol. Microbiol.">
        <title>Complete genome sequence of Corynebacterium casei LMG S-19264T (=DSM 44701T), isolated from a smear-ripened cheese.</title>
        <authorList>
            <consortium name="US DOE Joint Genome Institute (JGI-PGF)"/>
            <person name="Walter F."/>
            <person name="Albersmeier A."/>
            <person name="Kalinowski J."/>
            <person name="Ruckert C."/>
        </authorList>
    </citation>
    <scope>NUCLEOTIDE SEQUENCE</scope>
    <source>
        <strain evidence="2">CGMCC 1.15533</strain>
    </source>
</reference>
<dbReference type="OrthoDB" id="9810153at2"/>
<name>A0A917EFI1_9STRE</name>
<dbReference type="Proteomes" id="UP000660801">
    <property type="component" value="Unassembled WGS sequence"/>
</dbReference>
<keyword evidence="1" id="KW-0732">Signal</keyword>
<evidence type="ECO:0008006" key="4">
    <source>
        <dbReference type="Google" id="ProtNLM"/>
    </source>
</evidence>
<sequence length="326" mass="35330">MKVKKIVALTGLLSLTMLHLPVASADTNVQKVIDEAYVQPEYVLGYSLDQGQESQTLGFLGYDQTKDTKPLKTMTPAIYSTIMNVANDPSLQLYSSVKIQKLGANKPLEVKIVTPQNITKVTEDMYRNAAVTLGVEHAIITVAAPIAVTGESALAGIYYSLEDNGAEVPQENKELAQEELATLSGIHAENTGKEGYDENKLNVALTDIKSSVAKAKQDNSNLTEIEVRKIVEDTLKNYDLTKAITAEQVNLIVHFAVNLSNSGVITNSDFTKTLGSLKDSIVSKAGDTFKNINVNFDANQALAEGGNFLTNIWNAIVEFFKGLIGE</sequence>
<proteinExistence type="predicted"/>
<dbReference type="AlphaFoldDB" id="A0A917EFI1"/>
<feature type="signal peptide" evidence="1">
    <location>
        <begin position="1"/>
        <end position="25"/>
    </location>
</feature>
<gene>
    <name evidence="2" type="ORF">GCM10011510_07210</name>
</gene>
<dbReference type="Pfam" id="PF06207">
    <property type="entry name" value="DUF1002"/>
    <property type="match status" value="1"/>
</dbReference>
<evidence type="ECO:0000256" key="1">
    <source>
        <dbReference type="SAM" id="SignalP"/>
    </source>
</evidence>
<comment type="caution">
    <text evidence="2">The sequence shown here is derived from an EMBL/GenBank/DDBJ whole genome shotgun (WGS) entry which is preliminary data.</text>
</comment>
<evidence type="ECO:0000313" key="3">
    <source>
        <dbReference type="Proteomes" id="UP000660801"/>
    </source>
</evidence>
<accession>A0A917EFI1</accession>